<sequence>MKNFISLVFAPAAIAAGLSFSTAATAGPASGESGAAQEPGKVTVLTEAQYKSTVEDFSTEEWKYLGNMPAVVDFYADWCGPCRQMGPVLEEIAKEYAGKIVVYKVNVDDAQALSRSYGIRSIPAFLLIPTEGEPQMAVGSMPKTEFKKRIEAALLK</sequence>
<gene>
    <name evidence="9" type="primary">trxA</name>
    <name evidence="9" type="ORF">IAC08_02175</name>
</gene>
<keyword evidence="2" id="KW-0813">Transport</keyword>
<evidence type="ECO:0000256" key="1">
    <source>
        <dbReference type="ARBA" id="ARBA00008987"/>
    </source>
</evidence>
<name>A0A9D9MZH6_9BACT</name>
<reference evidence="9" key="2">
    <citation type="journal article" date="2021" name="PeerJ">
        <title>Extensive microbial diversity within the chicken gut microbiome revealed by metagenomics and culture.</title>
        <authorList>
            <person name="Gilroy R."/>
            <person name="Ravi A."/>
            <person name="Getino M."/>
            <person name="Pursley I."/>
            <person name="Horton D.L."/>
            <person name="Alikhan N.F."/>
            <person name="Baker D."/>
            <person name="Gharbi K."/>
            <person name="Hall N."/>
            <person name="Watson M."/>
            <person name="Adriaenssens E.M."/>
            <person name="Foster-Nyarko E."/>
            <person name="Jarju S."/>
            <person name="Secka A."/>
            <person name="Antonio M."/>
            <person name="Oren A."/>
            <person name="Chaudhuri R.R."/>
            <person name="La Ragione R."/>
            <person name="Hildebrand F."/>
            <person name="Pallen M.J."/>
        </authorList>
    </citation>
    <scope>NUCLEOTIDE SEQUENCE</scope>
    <source>
        <strain evidence="9">B1-3475</strain>
    </source>
</reference>
<keyword evidence="4" id="KW-1015">Disulfide bond</keyword>
<dbReference type="PROSITE" id="PS00194">
    <property type="entry name" value="THIOREDOXIN_1"/>
    <property type="match status" value="1"/>
</dbReference>
<dbReference type="Proteomes" id="UP000823617">
    <property type="component" value="Unassembled WGS sequence"/>
</dbReference>
<dbReference type="EMBL" id="JADIMK010000017">
    <property type="protein sequence ID" value="MBO8455195.1"/>
    <property type="molecule type" value="Genomic_DNA"/>
</dbReference>
<evidence type="ECO:0000313" key="10">
    <source>
        <dbReference type="Proteomes" id="UP000823617"/>
    </source>
</evidence>
<dbReference type="Pfam" id="PF00085">
    <property type="entry name" value="Thioredoxin"/>
    <property type="match status" value="1"/>
</dbReference>
<keyword evidence="3" id="KW-0249">Electron transport</keyword>
<evidence type="ECO:0000256" key="2">
    <source>
        <dbReference type="ARBA" id="ARBA00022448"/>
    </source>
</evidence>
<dbReference type="InterPro" id="IPR017937">
    <property type="entry name" value="Thioredoxin_CS"/>
</dbReference>
<evidence type="ECO:0000256" key="3">
    <source>
        <dbReference type="ARBA" id="ARBA00022982"/>
    </source>
</evidence>
<dbReference type="NCBIfam" id="TIGR01068">
    <property type="entry name" value="thioredoxin"/>
    <property type="match status" value="1"/>
</dbReference>
<dbReference type="GO" id="GO:0005829">
    <property type="term" value="C:cytosol"/>
    <property type="evidence" value="ECO:0007669"/>
    <property type="project" value="TreeGrafter"/>
</dbReference>
<dbReference type="CDD" id="cd02947">
    <property type="entry name" value="TRX_family"/>
    <property type="match status" value="1"/>
</dbReference>
<dbReference type="InterPro" id="IPR013766">
    <property type="entry name" value="Thioredoxin_domain"/>
</dbReference>
<keyword evidence="5" id="KW-0676">Redox-active center</keyword>
<protein>
    <recommendedName>
        <fullName evidence="6">Thioredoxin</fullName>
    </recommendedName>
</protein>
<dbReference type="PROSITE" id="PS51352">
    <property type="entry name" value="THIOREDOXIN_2"/>
    <property type="match status" value="1"/>
</dbReference>
<keyword evidence="7" id="KW-0732">Signal</keyword>
<dbReference type="PRINTS" id="PR00421">
    <property type="entry name" value="THIOREDOXIN"/>
</dbReference>
<dbReference type="Gene3D" id="3.40.30.10">
    <property type="entry name" value="Glutaredoxin"/>
    <property type="match status" value="1"/>
</dbReference>
<dbReference type="AlphaFoldDB" id="A0A9D9MZH6"/>
<evidence type="ECO:0000256" key="7">
    <source>
        <dbReference type="SAM" id="SignalP"/>
    </source>
</evidence>
<dbReference type="GO" id="GO:0045454">
    <property type="term" value="P:cell redox homeostasis"/>
    <property type="evidence" value="ECO:0007669"/>
    <property type="project" value="TreeGrafter"/>
</dbReference>
<accession>A0A9D9MZH6</accession>
<feature type="domain" description="Thioredoxin" evidence="8">
    <location>
        <begin position="23"/>
        <end position="155"/>
    </location>
</feature>
<dbReference type="PANTHER" id="PTHR45663">
    <property type="entry name" value="GEO12009P1"/>
    <property type="match status" value="1"/>
</dbReference>
<comment type="caution">
    <text evidence="9">The sequence shown here is derived from an EMBL/GenBank/DDBJ whole genome shotgun (WGS) entry which is preliminary data.</text>
</comment>
<feature type="signal peptide" evidence="7">
    <location>
        <begin position="1"/>
        <end position="26"/>
    </location>
</feature>
<evidence type="ECO:0000313" key="9">
    <source>
        <dbReference type="EMBL" id="MBO8455195.1"/>
    </source>
</evidence>
<dbReference type="SUPFAM" id="SSF52833">
    <property type="entry name" value="Thioredoxin-like"/>
    <property type="match status" value="1"/>
</dbReference>
<dbReference type="PANTHER" id="PTHR45663:SF11">
    <property type="entry name" value="GEO12009P1"/>
    <property type="match status" value="1"/>
</dbReference>
<comment type="similarity">
    <text evidence="1">Belongs to the thioredoxin family.</text>
</comment>
<evidence type="ECO:0000259" key="8">
    <source>
        <dbReference type="PROSITE" id="PS51352"/>
    </source>
</evidence>
<evidence type="ECO:0000256" key="4">
    <source>
        <dbReference type="ARBA" id="ARBA00023157"/>
    </source>
</evidence>
<dbReference type="GO" id="GO:0015035">
    <property type="term" value="F:protein-disulfide reductase activity"/>
    <property type="evidence" value="ECO:0007669"/>
    <property type="project" value="UniProtKB-UniRule"/>
</dbReference>
<feature type="chain" id="PRO_5038428032" description="Thioredoxin" evidence="7">
    <location>
        <begin position="27"/>
        <end position="156"/>
    </location>
</feature>
<evidence type="ECO:0000256" key="6">
    <source>
        <dbReference type="NCBIfam" id="TIGR01068"/>
    </source>
</evidence>
<proteinExistence type="inferred from homology"/>
<organism evidence="9 10">
    <name type="scientific">Candidatus Cryptobacteroides intestinigallinarum</name>
    <dbReference type="NCBI Taxonomy" id="2840767"/>
    <lineage>
        <taxon>Bacteria</taxon>
        <taxon>Pseudomonadati</taxon>
        <taxon>Bacteroidota</taxon>
        <taxon>Bacteroidia</taxon>
        <taxon>Bacteroidales</taxon>
        <taxon>Candidatus Cryptobacteroides</taxon>
    </lineage>
</organism>
<dbReference type="InterPro" id="IPR036249">
    <property type="entry name" value="Thioredoxin-like_sf"/>
</dbReference>
<dbReference type="InterPro" id="IPR005746">
    <property type="entry name" value="Thioredoxin"/>
</dbReference>
<reference evidence="9" key="1">
    <citation type="submission" date="2020-10" db="EMBL/GenBank/DDBJ databases">
        <authorList>
            <person name="Gilroy R."/>
        </authorList>
    </citation>
    <scope>NUCLEOTIDE SEQUENCE</scope>
    <source>
        <strain evidence="9">B1-3475</strain>
    </source>
</reference>
<evidence type="ECO:0000256" key="5">
    <source>
        <dbReference type="ARBA" id="ARBA00023284"/>
    </source>
</evidence>